<protein>
    <submittedName>
        <fullName evidence="1">Metal-sensitive transcriptional regulator</fullName>
    </submittedName>
</protein>
<reference evidence="1" key="2">
    <citation type="submission" date="2023-03" db="EMBL/GenBank/DDBJ databases">
        <authorList>
            <person name="Zhang Z."/>
        </authorList>
    </citation>
    <scope>NUCLEOTIDE SEQUENCE</scope>
    <source>
        <strain evidence="1">DSA</strain>
    </source>
</reference>
<evidence type="ECO:0000313" key="1">
    <source>
        <dbReference type="EMBL" id="MDO7786925.1"/>
    </source>
</evidence>
<sequence length="94" mass="10567">MSEDLSKHQELQKEMLSRLKKIEGQIRGVQKMITDNRDCSEVVIQLAAIKAAVNRVGFSVLACHLADSIEESIGQGEDINKSMDEFMNILKKFS</sequence>
<comment type="caution">
    <text evidence="1">The sequence shown here is derived from an EMBL/GenBank/DDBJ whole genome shotgun (WGS) entry which is preliminary data.</text>
</comment>
<dbReference type="RefSeq" id="WP_304542039.1">
    <property type="nucleotide sequence ID" value="NZ_JARPTC010000009.1"/>
</dbReference>
<accession>A0AAW7ZCG2</accession>
<dbReference type="GO" id="GO:0003677">
    <property type="term" value="F:DNA binding"/>
    <property type="evidence" value="ECO:0007669"/>
    <property type="project" value="InterPro"/>
</dbReference>
<dbReference type="AlphaFoldDB" id="A0AAW7ZCG2"/>
<dbReference type="GO" id="GO:0046872">
    <property type="term" value="F:metal ion binding"/>
    <property type="evidence" value="ECO:0007669"/>
    <property type="project" value="InterPro"/>
</dbReference>
<evidence type="ECO:0000313" key="2">
    <source>
        <dbReference type="Proteomes" id="UP001172911"/>
    </source>
</evidence>
<dbReference type="GO" id="GO:0045892">
    <property type="term" value="P:negative regulation of DNA-templated transcription"/>
    <property type="evidence" value="ECO:0007669"/>
    <property type="project" value="UniProtKB-ARBA"/>
</dbReference>
<dbReference type="PANTHER" id="PTHR33677:SF5">
    <property type="entry name" value="TRANSCRIPTIONAL REPRESSOR FRMR"/>
    <property type="match status" value="1"/>
</dbReference>
<keyword evidence="2" id="KW-1185">Reference proteome</keyword>
<dbReference type="CDD" id="cd10148">
    <property type="entry name" value="CsoR-like_DUF156"/>
    <property type="match status" value="1"/>
</dbReference>
<dbReference type="Proteomes" id="UP001172911">
    <property type="component" value="Unassembled WGS sequence"/>
</dbReference>
<dbReference type="InterPro" id="IPR003735">
    <property type="entry name" value="Metal_Tscrpt_repr"/>
</dbReference>
<reference evidence="1" key="1">
    <citation type="journal article" date="2023" name="J. Hazard. Mater.">
        <title>Anaerobic biodegradation of pyrene and benzo[a]pyrene by a new sulfate-reducing Desulforamulus aquiferis strain DSA.</title>
        <authorList>
            <person name="Zhang Z."/>
            <person name="Sun J."/>
            <person name="Gong X."/>
            <person name="Wang C."/>
            <person name="Wang H."/>
        </authorList>
    </citation>
    <scope>NUCLEOTIDE SEQUENCE</scope>
    <source>
        <strain evidence="1">DSA</strain>
    </source>
</reference>
<dbReference type="InterPro" id="IPR038390">
    <property type="entry name" value="Metal_Tscrpt_repr_sf"/>
</dbReference>
<dbReference type="Gene3D" id="1.20.58.1000">
    <property type="entry name" value="Metal-sensitive repressor, helix protomer"/>
    <property type="match status" value="1"/>
</dbReference>
<dbReference type="Pfam" id="PF02583">
    <property type="entry name" value="Trns_repr_metal"/>
    <property type="match status" value="1"/>
</dbReference>
<proteinExistence type="predicted"/>
<dbReference type="EMBL" id="JARPTC010000009">
    <property type="protein sequence ID" value="MDO7786925.1"/>
    <property type="molecule type" value="Genomic_DNA"/>
</dbReference>
<dbReference type="PANTHER" id="PTHR33677">
    <property type="entry name" value="TRANSCRIPTIONAL REPRESSOR FRMR-RELATED"/>
    <property type="match status" value="1"/>
</dbReference>
<name>A0AAW7ZCG2_9FIRM</name>
<organism evidence="1 2">
    <name type="scientific">Desulforamulus aquiferis</name>
    <dbReference type="NCBI Taxonomy" id="1397668"/>
    <lineage>
        <taxon>Bacteria</taxon>
        <taxon>Bacillati</taxon>
        <taxon>Bacillota</taxon>
        <taxon>Clostridia</taxon>
        <taxon>Eubacteriales</taxon>
        <taxon>Peptococcaceae</taxon>
        <taxon>Desulforamulus</taxon>
    </lineage>
</organism>
<gene>
    <name evidence="1" type="ORF">P6N53_06780</name>
</gene>